<dbReference type="AlphaFoldDB" id="A0AAI9T6C2"/>
<proteinExistence type="predicted"/>
<evidence type="ECO:0000313" key="1">
    <source>
        <dbReference type="EMBL" id="KAJ9481071.1"/>
    </source>
</evidence>
<comment type="caution">
    <text evidence="1">The sequence shown here is derived from an EMBL/GenBank/DDBJ whole genome shotgun (WGS) entry which is preliminary data.</text>
</comment>
<reference evidence="1" key="2">
    <citation type="journal article" date="2016" name="Fungal Biol.">
        <title>Ochratoxin A production by Penicillium thymicola.</title>
        <authorList>
            <person name="Nguyen H.D.T."/>
            <person name="McMullin D.R."/>
            <person name="Ponomareva E."/>
            <person name="Riley R."/>
            <person name="Pomraning K.R."/>
            <person name="Baker S.E."/>
            <person name="Seifert K.A."/>
        </authorList>
    </citation>
    <scope>NUCLEOTIDE SEQUENCE</scope>
    <source>
        <strain evidence="1">DAOM 180753</strain>
    </source>
</reference>
<organism evidence="1 2">
    <name type="scientific">Penicillium thymicola</name>
    <dbReference type="NCBI Taxonomy" id="293382"/>
    <lineage>
        <taxon>Eukaryota</taxon>
        <taxon>Fungi</taxon>
        <taxon>Dikarya</taxon>
        <taxon>Ascomycota</taxon>
        <taxon>Pezizomycotina</taxon>
        <taxon>Eurotiomycetes</taxon>
        <taxon>Eurotiomycetidae</taxon>
        <taxon>Eurotiales</taxon>
        <taxon>Aspergillaceae</taxon>
        <taxon>Penicillium</taxon>
    </lineage>
</organism>
<evidence type="ECO:0000313" key="2">
    <source>
        <dbReference type="Proteomes" id="UP001227192"/>
    </source>
</evidence>
<accession>A0AAI9T6C2</accession>
<gene>
    <name evidence="1" type="ORF">VN97_g12434</name>
</gene>
<keyword evidence="2" id="KW-1185">Reference proteome</keyword>
<dbReference type="Proteomes" id="UP001227192">
    <property type="component" value="Unassembled WGS sequence"/>
</dbReference>
<dbReference type="EMBL" id="LACB01000928">
    <property type="protein sequence ID" value="KAJ9481071.1"/>
    <property type="molecule type" value="Genomic_DNA"/>
</dbReference>
<name>A0AAI9T6C2_PENTH</name>
<reference evidence="1" key="1">
    <citation type="submission" date="2015-06" db="EMBL/GenBank/DDBJ databases">
        <authorList>
            <person name="Nguyen H."/>
        </authorList>
    </citation>
    <scope>NUCLEOTIDE SEQUENCE</scope>
    <source>
        <strain evidence="1">DAOM 180753</strain>
    </source>
</reference>
<protein>
    <submittedName>
        <fullName evidence="1">Uncharacterized protein</fullName>
    </submittedName>
</protein>
<sequence length="88" mass="9900">MIPNTATVIFNTFIRANKKFIYSHSFIPFGALILLEAVSNQGSSALETIVNFYLIVKTPRCYQKHEESPDLASLAALRYATFDSHFKA</sequence>